<name>A0A317V6M3_9EURO</name>
<dbReference type="GeneID" id="37060445"/>
<dbReference type="RefSeq" id="XP_025395307.1">
    <property type="nucleotide sequence ID" value="XM_025538208.1"/>
</dbReference>
<reference evidence="1 2" key="1">
    <citation type="submission" date="2016-12" db="EMBL/GenBank/DDBJ databases">
        <title>The genomes of Aspergillus section Nigri reveals drivers in fungal speciation.</title>
        <authorList>
            <consortium name="DOE Joint Genome Institute"/>
            <person name="Vesth T.C."/>
            <person name="Nybo J."/>
            <person name="Theobald S."/>
            <person name="Brandl J."/>
            <person name="Frisvad J.C."/>
            <person name="Nielsen K.F."/>
            <person name="Lyhne E.K."/>
            <person name="Kogle M.E."/>
            <person name="Kuo A."/>
            <person name="Riley R."/>
            <person name="Clum A."/>
            <person name="Nolan M."/>
            <person name="Lipzen A."/>
            <person name="Salamov A."/>
            <person name="Henrissat B."/>
            <person name="Wiebenga A."/>
            <person name="De Vries R.P."/>
            <person name="Grigoriev I.V."/>
            <person name="Mortensen U.H."/>
            <person name="Andersen M.R."/>
            <person name="Baker S.E."/>
        </authorList>
    </citation>
    <scope>NUCLEOTIDE SEQUENCE [LARGE SCALE GENOMIC DNA]</scope>
    <source>
        <strain evidence="1 2">CBS 117.55</strain>
    </source>
</reference>
<comment type="caution">
    <text evidence="1">The sequence shown here is derived from an EMBL/GenBank/DDBJ whole genome shotgun (WGS) entry which is preliminary data.</text>
</comment>
<organism evidence="1 2">
    <name type="scientific">Aspergillus heteromorphus CBS 117.55</name>
    <dbReference type="NCBI Taxonomy" id="1448321"/>
    <lineage>
        <taxon>Eukaryota</taxon>
        <taxon>Fungi</taxon>
        <taxon>Dikarya</taxon>
        <taxon>Ascomycota</taxon>
        <taxon>Pezizomycotina</taxon>
        <taxon>Eurotiomycetes</taxon>
        <taxon>Eurotiomycetidae</taxon>
        <taxon>Eurotiales</taxon>
        <taxon>Aspergillaceae</taxon>
        <taxon>Aspergillus</taxon>
        <taxon>Aspergillus subgen. Circumdati</taxon>
    </lineage>
</organism>
<dbReference type="VEuPathDB" id="FungiDB:BO70DRAFT_150964"/>
<evidence type="ECO:0000313" key="2">
    <source>
        <dbReference type="Proteomes" id="UP000247233"/>
    </source>
</evidence>
<dbReference type="Proteomes" id="UP000247233">
    <property type="component" value="Unassembled WGS sequence"/>
</dbReference>
<protein>
    <submittedName>
        <fullName evidence="1">Uncharacterized protein</fullName>
    </submittedName>
</protein>
<proteinExistence type="predicted"/>
<dbReference type="EMBL" id="MSFL01000035">
    <property type="protein sequence ID" value="PWY68597.1"/>
    <property type="molecule type" value="Genomic_DNA"/>
</dbReference>
<sequence>MFYPNGIGILGTNTVLNVQVVYRVAWNVFATYTGLISDCGTYQSLSDRVRLFPVSSKRRRFHNVWPVPSGGNIYTTPVGDQEALLRKARRFCIQAGNVTKVQDKAMTRGTKAT</sequence>
<gene>
    <name evidence="1" type="ORF">BO70DRAFT_150964</name>
</gene>
<keyword evidence="2" id="KW-1185">Reference proteome</keyword>
<dbReference type="AlphaFoldDB" id="A0A317V6M3"/>
<accession>A0A317V6M3</accession>
<evidence type="ECO:0000313" key="1">
    <source>
        <dbReference type="EMBL" id="PWY68597.1"/>
    </source>
</evidence>